<feature type="compositionally biased region" description="Basic and acidic residues" evidence="1">
    <location>
        <begin position="1"/>
        <end position="11"/>
    </location>
</feature>
<protein>
    <submittedName>
        <fullName evidence="2">Uncharacterized protein</fullName>
    </submittedName>
</protein>
<comment type="caution">
    <text evidence="2">The sequence shown here is derived from an EMBL/GenBank/DDBJ whole genome shotgun (WGS) entry which is preliminary data.</text>
</comment>
<evidence type="ECO:0000313" key="2">
    <source>
        <dbReference type="EMBL" id="TXB97799.1"/>
    </source>
</evidence>
<dbReference type="EMBL" id="VMNF01000013">
    <property type="protein sequence ID" value="TXB97799.1"/>
    <property type="molecule type" value="Genomic_DNA"/>
</dbReference>
<organism evidence="2 3">
    <name type="scientific">Fusarium oxysporum f. sp. cubense</name>
    <dbReference type="NCBI Taxonomy" id="61366"/>
    <lineage>
        <taxon>Eukaryota</taxon>
        <taxon>Fungi</taxon>
        <taxon>Dikarya</taxon>
        <taxon>Ascomycota</taxon>
        <taxon>Pezizomycotina</taxon>
        <taxon>Sordariomycetes</taxon>
        <taxon>Hypocreomycetidae</taxon>
        <taxon>Hypocreales</taxon>
        <taxon>Nectriaceae</taxon>
        <taxon>Fusarium</taxon>
        <taxon>Fusarium oxysporum species complex</taxon>
    </lineage>
</organism>
<proteinExistence type="predicted"/>
<gene>
    <name evidence="2" type="ORF">FocTR4_00017159</name>
</gene>
<name>A0A5C6SGU5_FUSOC</name>
<accession>A0A5C6SGU5</accession>
<dbReference type="Proteomes" id="UP000321331">
    <property type="component" value="Unassembled WGS sequence"/>
</dbReference>
<reference evidence="2 3" key="1">
    <citation type="submission" date="2019-07" db="EMBL/GenBank/DDBJ databases">
        <title>The First High-Quality Draft Genome Sequence of the Causal Agent of the Current Panama Disease Epidemic.</title>
        <authorList>
            <person name="Warmington R.J."/>
            <person name="Kay W."/>
            <person name="Jeffries A."/>
            <person name="Bebber D."/>
            <person name="Moore K."/>
            <person name="Studholme D.J."/>
        </authorList>
    </citation>
    <scope>NUCLEOTIDE SEQUENCE [LARGE SCALE GENOMIC DNA]</scope>
    <source>
        <strain evidence="2 3">TR4</strain>
    </source>
</reference>
<evidence type="ECO:0000256" key="1">
    <source>
        <dbReference type="SAM" id="MobiDB-lite"/>
    </source>
</evidence>
<evidence type="ECO:0000313" key="3">
    <source>
        <dbReference type="Proteomes" id="UP000321331"/>
    </source>
</evidence>
<sequence>MRKVIERKSPDSKPGGQAEPPNTFLSETFRGYLRGHVLQLFEEERFGNKTFEVIIYLFEVKFSKPNTAEDGALLAEAHPLARTKYESLQTFIDCTGKSTTEYCQSYDRLYRRASLST</sequence>
<feature type="region of interest" description="Disordered" evidence="1">
    <location>
        <begin position="1"/>
        <end position="24"/>
    </location>
</feature>
<dbReference type="AlphaFoldDB" id="A0A5C6SGU5"/>